<accession>A0A167G1L6</accession>
<gene>
    <name evidence="2" type="ORF">I596_15</name>
</gene>
<proteinExistence type="predicted"/>
<reference evidence="2 3" key="1">
    <citation type="submission" date="2016-04" db="EMBL/GenBank/DDBJ databases">
        <title>Complete genome sequence of Dokdonella koreensis DS-123T.</title>
        <authorList>
            <person name="Kim J.F."/>
            <person name="Lee H."/>
            <person name="Kwak M.-J."/>
        </authorList>
    </citation>
    <scope>NUCLEOTIDE SEQUENCE [LARGE SCALE GENOMIC DNA]</scope>
    <source>
        <strain evidence="2 3">DS-123</strain>
    </source>
</reference>
<evidence type="ECO:0000313" key="2">
    <source>
        <dbReference type="EMBL" id="ANB16055.1"/>
    </source>
</evidence>
<feature type="signal peptide" evidence="1">
    <location>
        <begin position="1"/>
        <end position="21"/>
    </location>
</feature>
<name>A0A167G1L6_9GAMM</name>
<dbReference type="AlphaFoldDB" id="A0A167G1L6"/>
<dbReference type="KEGG" id="dko:I596_15"/>
<keyword evidence="3" id="KW-1185">Reference proteome</keyword>
<feature type="chain" id="PRO_5007886573" evidence="1">
    <location>
        <begin position="22"/>
        <end position="117"/>
    </location>
</feature>
<dbReference type="Proteomes" id="UP000076830">
    <property type="component" value="Chromosome"/>
</dbReference>
<dbReference type="EMBL" id="CP015249">
    <property type="protein sequence ID" value="ANB16055.1"/>
    <property type="molecule type" value="Genomic_DNA"/>
</dbReference>
<protein>
    <submittedName>
        <fullName evidence="2">Uncharacterized protein</fullName>
    </submittedName>
</protein>
<keyword evidence="1" id="KW-0732">Signal</keyword>
<evidence type="ECO:0000256" key="1">
    <source>
        <dbReference type="SAM" id="SignalP"/>
    </source>
</evidence>
<evidence type="ECO:0000313" key="3">
    <source>
        <dbReference type="Proteomes" id="UP000076830"/>
    </source>
</evidence>
<sequence length="117" mass="11852">MALLVFAGSLVSGLLPSQAHAFSISLSCSTGLCVVSLDTTGVSTPVSIDWDIAGSANIIIPRYCGNKRLCSFYCPDGNDDPTHPVAFPVTVTVVVADAGNQIVGTASAHALCAGQVG</sequence>
<organism evidence="2 3">
    <name type="scientific">Dokdonella koreensis DS-123</name>
    <dbReference type="NCBI Taxonomy" id="1300342"/>
    <lineage>
        <taxon>Bacteria</taxon>
        <taxon>Pseudomonadati</taxon>
        <taxon>Pseudomonadota</taxon>
        <taxon>Gammaproteobacteria</taxon>
        <taxon>Lysobacterales</taxon>
        <taxon>Rhodanobacteraceae</taxon>
        <taxon>Dokdonella</taxon>
    </lineage>
</organism>